<dbReference type="GO" id="GO:0046872">
    <property type="term" value="F:metal ion binding"/>
    <property type="evidence" value="ECO:0007669"/>
    <property type="project" value="UniProtKB-KW"/>
</dbReference>
<keyword evidence="3" id="KW-0408">Iron</keyword>
<name>A0A494RGR6_9CAUL</name>
<dbReference type="EMBL" id="CP032707">
    <property type="protein sequence ID" value="AYG95677.1"/>
    <property type="molecule type" value="Genomic_DNA"/>
</dbReference>
<evidence type="ECO:0000256" key="1">
    <source>
        <dbReference type="ARBA" id="ARBA00008520"/>
    </source>
</evidence>
<dbReference type="PIRSF" id="PIRSF002825">
    <property type="entry name" value="CfbpA"/>
    <property type="match status" value="1"/>
</dbReference>
<dbReference type="Gene3D" id="3.40.190.10">
    <property type="entry name" value="Periplasmic binding protein-like II"/>
    <property type="match status" value="2"/>
</dbReference>
<protein>
    <submittedName>
        <fullName evidence="4">Extracellular solute-binding protein</fullName>
    </submittedName>
</protein>
<comment type="similarity">
    <text evidence="1">Belongs to the bacterial solute-binding protein 1 family.</text>
</comment>
<dbReference type="Proteomes" id="UP000276984">
    <property type="component" value="Chromosome"/>
</dbReference>
<dbReference type="OrthoDB" id="9769567at2"/>
<evidence type="ECO:0000256" key="3">
    <source>
        <dbReference type="PIRSR" id="PIRSR002825-1"/>
    </source>
</evidence>
<feature type="binding site" evidence="3">
    <location>
        <position position="267"/>
    </location>
    <ligand>
        <name>Fe cation</name>
        <dbReference type="ChEBI" id="CHEBI:24875"/>
    </ligand>
</feature>
<evidence type="ECO:0000256" key="2">
    <source>
        <dbReference type="ARBA" id="ARBA00022729"/>
    </source>
</evidence>
<dbReference type="InterPro" id="IPR026045">
    <property type="entry name" value="Ferric-bd"/>
</dbReference>
<feature type="binding site" evidence="3">
    <location>
        <position position="80"/>
    </location>
    <ligand>
        <name>Fe cation</name>
        <dbReference type="ChEBI" id="CHEBI:24875"/>
    </ligand>
</feature>
<accession>A0A494RGR6</accession>
<keyword evidence="5" id="KW-1185">Reference proteome</keyword>
<dbReference type="SUPFAM" id="SSF53850">
    <property type="entry name" value="Periplasmic binding protein-like II"/>
    <property type="match status" value="1"/>
</dbReference>
<dbReference type="Pfam" id="PF13416">
    <property type="entry name" value="SBP_bac_8"/>
    <property type="match status" value="1"/>
</dbReference>
<dbReference type="GO" id="GO:0030288">
    <property type="term" value="C:outer membrane-bounded periplasmic space"/>
    <property type="evidence" value="ECO:0007669"/>
    <property type="project" value="TreeGrafter"/>
</dbReference>
<feature type="binding site" evidence="3">
    <location>
        <position position="268"/>
    </location>
    <ligand>
        <name>Fe cation</name>
        <dbReference type="ChEBI" id="CHEBI:24875"/>
    </ligand>
</feature>
<proteinExistence type="inferred from homology"/>
<sequence>MSGNEAAAARGRAWRSAIEKHSQDRYRQTCRHQESRMSRRLVTLAAVALGALALAACGQKDAAADKAGQGGVLNLYTARHYDADQKLYDLFAQKTGIEVKRIEGKPDELIARMKAEGANSPADVFIAADAGALWRAQDAGLFQPAASDALDRLIPANLRAPDGQWFGFSRRARVVAYDPAKVKPEEIDDYAKLAAPRFKGKLCVRSGDNVYNLSLVGALIEAWGPERAKQWVEGVVANMARPPEGGDRDQIRAVAAGVCEVALTNSYYFIRMAAGDDAGDRQIAEKLKLGFPSLDGQGSHVNISGGGLAAHAPNRANAVKFLEFLASPEAQAIVSQYNYEYPAVADAAPSPAVAPYADFKANPMSVARYGVHQAQAQSMISAAGWR</sequence>
<evidence type="ECO:0000313" key="4">
    <source>
        <dbReference type="EMBL" id="AYG95677.1"/>
    </source>
</evidence>
<dbReference type="AlphaFoldDB" id="A0A494RGR6"/>
<dbReference type="InterPro" id="IPR006059">
    <property type="entry name" value="SBP"/>
</dbReference>
<gene>
    <name evidence="4" type="ORF">D8I30_11155</name>
</gene>
<evidence type="ECO:0000313" key="5">
    <source>
        <dbReference type="Proteomes" id="UP000276984"/>
    </source>
</evidence>
<reference evidence="4 5" key="1">
    <citation type="submission" date="2018-10" db="EMBL/GenBank/DDBJ databases">
        <title>Complete genome sequence of Brevundimonas naejangsanensis BRV3.</title>
        <authorList>
            <person name="Berrios L."/>
            <person name="Ely B."/>
        </authorList>
    </citation>
    <scope>NUCLEOTIDE SEQUENCE [LARGE SCALE GENOMIC DNA]</scope>
    <source>
        <strain evidence="4 5">BRV3</strain>
    </source>
</reference>
<organism evidence="4 5">
    <name type="scientific">Brevundimonas naejangsanensis</name>
    <dbReference type="NCBI Taxonomy" id="588932"/>
    <lineage>
        <taxon>Bacteria</taxon>
        <taxon>Pseudomonadati</taxon>
        <taxon>Pseudomonadota</taxon>
        <taxon>Alphaproteobacteria</taxon>
        <taxon>Caulobacterales</taxon>
        <taxon>Caulobacteraceae</taxon>
        <taxon>Brevundimonas</taxon>
    </lineage>
</organism>
<dbReference type="PANTHER" id="PTHR30006:SF15">
    <property type="entry name" value="IRON-UTILIZATION PERIPLASMIC PROTEIN"/>
    <property type="match status" value="1"/>
</dbReference>
<dbReference type="PANTHER" id="PTHR30006">
    <property type="entry name" value="THIAMINE-BINDING PERIPLASMIC PROTEIN-RELATED"/>
    <property type="match status" value="1"/>
</dbReference>
<keyword evidence="2" id="KW-0732">Signal</keyword>
<keyword evidence="3" id="KW-0479">Metal-binding</keyword>